<accession>A0A1I3YJL1</accession>
<dbReference type="OrthoDB" id="5292580at2"/>
<evidence type="ECO:0008006" key="3">
    <source>
        <dbReference type="Google" id="ProtNLM"/>
    </source>
</evidence>
<keyword evidence="2" id="KW-1185">Reference proteome</keyword>
<organism evidence="1 2">
    <name type="scientific">Methylophaga sulfidovorans</name>
    <dbReference type="NCBI Taxonomy" id="45496"/>
    <lineage>
        <taxon>Bacteria</taxon>
        <taxon>Pseudomonadati</taxon>
        <taxon>Pseudomonadota</taxon>
        <taxon>Gammaproteobacteria</taxon>
        <taxon>Thiotrichales</taxon>
        <taxon>Piscirickettsiaceae</taxon>
        <taxon>Methylophaga</taxon>
    </lineage>
</organism>
<evidence type="ECO:0000313" key="1">
    <source>
        <dbReference type="EMBL" id="SFK32005.1"/>
    </source>
</evidence>
<protein>
    <recommendedName>
        <fullName evidence="3">DUF4197 domain-containing protein</fullName>
    </recommendedName>
</protein>
<gene>
    <name evidence="1" type="ORF">SAMN04488079_108100</name>
</gene>
<dbReference type="AlphaFoldDB" id="A0A1I3YJL1"/>
<dbReference type="Pfam" id="PF13852">
    <property type="entry name" value="DUF4197"/>
    <property type="match status" value="1"/>
</dbReference>
<proteinExistence type="predicted"/>
<dbReference type="Proteomes" id="UP000198924">
    <property type="component" value="Unassembled WGS sequence"/>
</dbReference>
<dbReference type="EMBL" id="FOSH01000008">
    <property type="protein sequence ID" value="SFK32005.1"/>
    <property type="molecule type" value="Genomic_DNA"/>
</dbReference>
<dbReference type="RefSeq" id="WP_091713465.1">
    <property type="nucleotide sequence ID" value="NZ_FOSH01000008.1"/>
</dbReference>
<name>A0A1I3YJL1_9GAMM</name>
<dbReference type="STRING" id="45496.SAMN04488079_108100"/>
<dbReference type="InterPro" id="IPR025245">
    <property type="entry name" value="DUF4197"/>
</dbReference>
<sequence length="255" mass="27451">MKTKPTAITIGLVLTISTPAVMADWGGLLKDIQENSKTLLNSSVSDATSSKQASNLDIATIISGLKEALTVGSERAVASVSKPGGYLKNADIHIPLPPQIEKVGSLMRQYGMGGLADEFETSLNRAAEKAAPQATDILVNAIKAMSIDDAKNILNGPDDAATQYFRSHTSDQLRALFKPTIDKSLDQVGSTQYYNQLTDKIADIPVVGKNININLPDYVTEEALDGLFTMLASEEKKIRENPAARTTELLKTVFK</sequence>
<reference evidence="2" key="1">
    <citation type="submission" date="2016-10" db="EMBL/GenBank/DDBJ databases">
        <authorList>
            <person name="Varghese N."/>
            <person name="Submissions S."/>
        </authorList>
    </citation>
    <scope>NUCLEOTIDE SEQUENCE [LARGE SCALE GENOMIC DNA]</scope>
    <source>
        <strain evidence="2">DSM 11578</strain>
    </source>
</reference>
<evidence type="ECO:0000313" key="2">
    <source>
        <dbReference type="Proteomes" id="UP000198924"/>
    </source>
</evidence>